<protein>
    <submittedName>
        <fullName evidence="9">Uncharacterized protein</fullName>
    </submittedName>
</protein>
<evidence type="ECO:0000256" key="3">
    <source>
        <dbReference type="ARBA" id="ARBA00022597"/>
    </source>
</evidence>
<keyword evidence="10" id="KW-1185">Reference proteome</keyword>
<evidence type="ECO:0000256" key="2">
    <source>
        <dbReference type="ARBA" id="ARBA00022448"/>
    </source>
</evidence>
<keyword evidence="5" id="KW-0769">Symport</keyword>
<evidence type="ECO:0000256" key="8">
    <source>
        <dbReference type="SAM" id="MobiDB-lite"/>
    </source>
</evidence>
<dbReference type="PANTHER" id="PTHR19432:SF64">
    <property type="entry name" value="SUCROSE TRANSPORT PROTEIN SUT1"/>
    <property type="match status" value="1"/>
</dbReference>
<dbReference type="EMBL" id="PYDT01000008">
    <property type="protein sequence ID" value="THU53165.1"/>
    <property type="molecule type" value="Genomic_DNA"/>
</dbReference>
<keyword evidence="7" id="KW-0472">Membrane</keyword>
<dbReference type="GO" id="GO:0008506">
    <property type="term" value="F:sucrose:proton symporter activity"/>
    <property type="evidence" value="ECO:0007669"/>
    <property type="project" value="TreeGrafter"/>
</dbReference>
<dbReference type="PANTHER" id="PTHR19432">
    <property type="entry name" value="SUGAR TRANSPORTER"/>
    <property type="match status" value="1"/>
</dbReference>
<dbReference type="STRING" id="52838.A0A4S8IWG4"/>
<evidence type="ECO:0000256" key="5">
    <source>
        <dbReference type="ARBA" id="ARBA00022847"/>
    </source>
</evidence>
<accession>A0A4S8IWG4</accession>
<dbReference type="GO" id="GO:0016020">
    <property type="term" value="C:membrane"/>
    <property type="evidence" value="ECO:0007669"/>
    <property type="project" value="UniProtKB-SubCell"/>
</dbReference>
<keyword evidence="2" id="KW-0813">Transport</keyword>
<evidence type="ECO:0000313" key="9">
    <source>
        <dbReference type="EMBL" id="THU53165.1"/>
    </source>
</evidence>
<evidence type="ECO:0000256" key="7">
    <source>
        <dbReference type="ARBA" id="ARBA00023136"/>
    </source>
</evidence>
<keyword evidence="4" id="KW-0812">Transmembrane</keyword>
<organism evidence="9 10">
    <name type="scientific">Musa balbisiana</name>
    <name type="common">Banana</name>
    <dbReference type="NCBI Taxonomy" id="52838"/>
    <lineage>
        <taxon>Eukaryota</taxon>
        <taxon>Viridiplantae</taxon>
        <taxon>Streptophyta</taxon>
        <taxon>Embryophyta</taxon>
        <taxon>Tracheophyta</taxon>
        <taxon>Spermatophyta</taxon>
        <taxon>Magnoliopsida</taxon>
        <taxon>Liliopsida</taxon>
        <taxon>Zingiberales</taxon>
        <taxon>Musaceae</taxon>
        <taxon>Musa</taxon>
    </lineage>
</organism>
<keyword evidence="3" id="KW-0762">Sugar transport</keyword>
<dbReference type="Proteomes" id="UP000317650">
    <property type="component" value="Chromosome 10"/>
</dbReference>
<reference evidence="9 10" key="1">
    <citation type="journal article" date="2019" name="Nat. Plants">
        <title>Genome sequencing of Musa balbisiana reveals subgenome evolution and function divergence in polyploid bananas.</title>
        <authorList>
            <person name="Yao X."/>
        </authorList>
    </citation>
    <scope>NUCLEOTIDE SEQUENCE [LARGE SCALE GENOMIC DNA]</scope>
    <source>
        <strain evidence="10">cv. DH-PKW</strain>
        <tissue evidence="9">Leaves</tissue>
    </source>
</reference>
<evidence type="ECO:0000313" key="10">
    <source>
        <dbReference type="Proteomes" id="UP000317650"/>
    </source>
</evidence>
<feature type="region of interest" description="Disordered" evidence="8">
    <location>
        <begin position="1"/>
        <end position="26"/>
    </location>
</feature>
<name>A0A4S8IWG4_MUSBA</name>
<evidence type="ECO:0000256" key="1">
    <source>
        <dbReference type="ARBA" id="ARBA00004141"/>
    </source>
</evidence>
<dbReference type="AlphaFoldDB" id="A0A4S8IWG4"/>
<evidence type="ECO:0000256" key="6">
    <source>
        <dbReference type="ARBA" id="ARBA00022989"/>
    </source>
</evidence>
<evidence type="ECO:0000256" key="4">
    <source>
        <dbReference type="ARBA" id="ARBA00022692"/>
    </source>
</evidence>
<keyword evidence="6" id="KW-1133">Transmembrane helix</keyword>
<sequence>MPGRRRGGHGGEVELSGSNGDDNGAAGPAPQQISLVRLIFSCMVAGGVQYGWALQLSLLTPYVQTLGLSHALSSIMWLCGPVAGFVGPARALMADLSGEHLQV</sequence>
<proteinExistence type="predicted"/>
<gene>
    <name evidence="9" type="ORF">C4D60_Mb10t11520</name>
</gene>
<comment type="caution">
    <text evidence="9">The sequence shown here is derived from an EMBL/GenBank/DDBJ whole genome shotgun (WGS) entry which is preliminary data.</text>
</comment>
<comment type="subcellular location">
    <subcellularLocation>
        <location evidence="1">Membrane</location>
        <topology evidence="1">Multi-pass membrane protein</topology>
    </subcellularLocation>
</comment>